<comment type="caution">
    <text evidence="2">The sequence shown here is derived from an EMBL/GenBank/DDBJ whole genome shotgun (WGS) entry which is preliminary data.</text>
</comment>
<dbReference type="AlphaFoldDB" id="A0A4Q4ZLH3"/>
<keyword evidence="1" id="KW-0732">Signal</keyword>
<feature type="signal peptide" evidence="1">
    <location>
        <begin position="1"/>
        <end position="27"/>
    </location>
</feature>
<evidence type="ECO:0000313" key="2">
    <source>
        <dbReference type="EMBL" id="RYP88908.1"/>
    </source>
</evidence>
<dbReference type="EMBL" id="SDKM01000001">
    <property type="protein sequence ID" value="RYP88908.1"/>
    <property type="molecule type" value="Genomic_DNA"/>
</dbReference>
<evidence type="ECO:0000313" key="3">
    <source>
        <dbReference type="Proteomes" id="UP000295198"/>
    </source>
</evidence>
<protein>
    <recommendedName>
        <fullName evidence="4">Secreted protein</fullName>
    </recommendedName>
</protein>
<proteinExistence type="predicted"/>
<evidence type="ECO:0000256" key="1">
    <source>
        <dbReference type="SAM" id="SignalP"/>
    </source>
</evidence>
<reference evidence="2 3" key="1">
    <citation type="submission" date="2019-01" db="EMBL/GenBank/DDBJ databases">
        <title>Nocardioides guangzhouensis sp. nov., an actinobacterium isolated from soil.</title>
        <authorList>
            <person name="Fu Y."/>
            <person name="Cai Y."/>
            <person name="Lin Z."/>
            <person name="Chen P."/>
        </authorList>
    </citation>
    <scope>NUCLEOTIDE SEQUENCE [LARGE SCALE GENOMIC DNA]</scope>
    <source>
        <strain evidence="2 3">130</strain>
    </source>
</reference>
<dbReference type="RefSeq" id="WP_134712886.1">
    <property type="nucleotide sequence ID" value="NZ_SDKM01000001.1"/>
</dbReference>
<feature type="chain" id="PRO_5020964426" description="Secreted protein" evidence="1">
    <location>
        <begin position="28"/>
        <end position="171"/>
    </location>
</feature>
<accession>A0A4Q4ZLH3</accession>
<dbReference type="OrthoDB" id="4843641at2"/>
<keyword evidence="3" id="KW-1185">Reference proteome</keyword>
<evidence type="ECO:0008006" key="4">
    <source>
        <dbReference type="Google" id="ProtNLM"/>
    </source>
</evidence>
<organism evidence="2 3">
    <name type="scientific">Nocardioides guangzhouensis</name>
    <dbReference type="NCBI Taxonomy" id="2497878"/>
    <lineage>
        <taxon>Bacteria</taxon>
        <taxon>Bacillati</taxon>
        <taxon>Actinomycetota</taxon>
        <taxon>Actinomycetes</taxon>
        <taxon>Propionibacteriales</taxon>
        <taxon>Nocardioidaceae</taxon>
        <taxon>Nocardioides</taxon>
    </lineage>
</organism>
<dbReference type="Proteomes" id="UP000295198">
    <property type="component" value="Unassembled WGS sequence"/>
</dbReference>
<sequence length="171" mass="17940">MKTIATTTWALAGATALLLAAPGIAAAAGAQHELYPEQYDATEHFDAGDGPCVPWAGSFHEVREGGYRLVAGPGGQVPGEVHVNGAIDGLVELTPDDPSLPTYRGTYREKVNAVATGFTEDGDDILRVGQYRLRTTLRGSDGSTILLTLAGKTTLNANGRVVVERDDLTCS</sequence>
<name>A0A4Q4ZLH3_9ACTN</name>
<gene>
    <name evidence="2" type="ORF">EKO23_00245</name>
</gene>